<accession>A0A8J2YP72</accession>
<dbReference type="AlphaFoldDB" id="A0A8J2YP72"/>
<dbReference type="EMBL" id="BMJQ01000001">
    <property type="protein sequence ID" value="GGE99159.1"/>
    <property type="molecule type" value="Genomic_DNA"/>
</dbReference>
<reference evidence="1" key="2">
    <citation type="submission" date="2020-09" db="EMBL/GenBank/DDBJ databases">
        <authorList>
            <person name="Sun Q."/>
            <person name="Zhou Y."/>
        </authorList>
    </citation>
    <scope>NUCLEOTIDE SEQUENCE</scope>
    <source>
        <strain evidence="1">CGMCC 1.15725</strain>
    </source>
</reference>
<name>A0A8J2YP72_9PROT</name>
<protein>
    <submittedName>
        <fullName evidence="1">Uncharacterized protein</fullName>
    </submittedName>
</protein>
<comment type="caution">
    <text evidence="1">The sequence shown here is derived from an EMBL/GenBank/DDBJ whole genome shotgun (WGS) entry which is preliminary data.</text>
</comment>
<evidence type="ECO:0000313" key="1">
    <source>
        <dbReference type="EMBL" id="GGE99159.1"/>
    </source>
</evidence>
<organism evidence="1 2">
    <name type="scientific">Aliidongia dinghuensis</name>
    <dbReference type="NCBI Taxonomy" id="1867774"/>
    <lineage>
        <taxon>Bacteria</taxon>
        <taxon>Pseudomonadati</taxon>
        <taxon>Pseudomonadota</taxon>
        <taxon>Alphaproteobacteria</taxon>
        <taxon>Rhodospirillales</taxon>
        <taxon>Dongiaceae</taxon>
        <taxon>Aliidongia</taxon>
    </lineage>
</organism>
<evidence type="ECO:0000313" key="2">
    <source>
        <dbReference type="Proteomes" id="UP000646365"/>
    </source>
</evidence>
<dbReference type="Proteomes" id="UP000646365">
    <property type="component" value="Unassembled WGS sequence"/>
</dbReference>
<reference evidence="1" key="1">
    <citation type="journal article" date="2014" name="Int. J. Syst. Evol. Microbiol.">
        <title>Complete genome sequence of Corynebacterium casei LMG S-19264T (=DSM 44701T), isolated from a smear-ripened cheese.</title>
        <authorList>
            <consortium name="US DOE Joint Genome Institute (JGI-PGF)"/>
            <person name="Walter F."/>
            <person name="Albersmeier A."/>
            <person name="Kalinowski J."/>
            <person name="Ruckert C."/>
        </authorList>
    </citation>
    <scope>NUCLEOTIDE SEQUENCE</scope>
    <source>
        <strain evidence="1">CGMCC 1.15725</strain>
    </source>
</reference>
<proteinExistence type="predicted"/>
<gene>
    <name evidence="1" type="ORF">GCM10011611_00870</name>
</gene>
<sequence length="82" mass="9081">MRVSRRWNAGFVTPAAPDWYWPTKPPQSTPCASAGLLTVAKDKERAIAPESALNFPIMPLQPIRGEAMLVTWQLCRSRSGAK</sequence>
<keyword evidence="2" id="KW-1185">Reference proteome</keyword>